<dbReference type="PANTHER" id="PTHR21567:SF9">
    <property type="entry name" value="CLIP-ASSOCIATING PROTEIN"/>
    <property type="match status" value="1"/>
</dbReference>
<dbReference type="InterPro" id="IPR016024">
    <property type="entry name" value="ARM-type_fold"/>
</dbReference>
<keyword evidence="5" id="KW-0493">Microtubule</keyword>
<keyword evidence="4" id="KW-0132">Cell division</keyword>
<evidence type="ECO:0000313" key="10">
    <source>
        <dbReference type="Proteomes" id="UP000790833"/>
    </source>
</evidence>
<keyword evidence="6" id="KW-0498">Mitosis</keyword>
<proteinExistence type="inferred from homology"/>
<evidence type="ECO:0000259" key="8">
    <source>
        <dbReference type="SMART" id="SM01349"/>
    </source>
</evidence>
<evidence type="ECO:0000256" key="7">
    <source>
        <dbReference type="SAM" id="MobiDB-lite"/>
    </source>
</evidence>
<dbReference type="GO" id="GO:0051301">
    <property type="term" value="P:cell division"/>
    <property type="evidence" value="ECO:0007669"/>
    <property type="project" value="UniProtKB-KW"/>
</dbReference>
<comment type="similarity">
    <text evidence="2">Belongs to the CLASP family.</text>
</comment>
<dbReference type="EMBL" id="JAHMUF010000004">
    <property type="protein sequence ID" value="KAG7195323.1"/>
    <property type="molecule type" value="Genomic_DNA"/>
</dbReference>
<name>A0A9P7VC47_9ASCO</name>
<comment type="subcellular location">
    <subcellularLocation>
        <location evidence="1">Cytoplasm</location>
        <location evidence="1">Cytoskeleton</location>
        <location evidence="1">Spindle</location>
    </subcellularLocation>
</comment>
<protein>
    <recommendedName>
        <fullName evidence="3">Protein STU1</fullName>
    </recommendedName>
</protein>
<dbReference type="PANTHER" id="PTHR21567">
    <property type="entry name" value="CLASP"/>
    <property type="match status" value="1"/>
</dbReference>
<evidence type="ECO:0000313" key="9">
    <source>
        <dbReference type="EMBL" id="KAG7195323.1"/>
    </source>
</evidence>
<evidence type="ECO:0000256" key="6">
    <source>
        <dbReference type="ARBA" id="ARBA00022776"/>
    </source>
</evidence>
<dbReference type="SUPFAM" id="SSF48371">
    <property type="entry name" value="ARM repeat"/>
    <property type="match status" value="1"/>
</dbReference>
<feature type="compositionally biased region" description="Polar residues" evidence="7">
    <location>
        <begin position="679"/>
        <end position="698"/>
    </location>
</feature>
<dbReference type="GO" id="GO:0090307">
    <property type="term" value="P:mitotic spindle assembly"/>
    <property type="evidence" value="ECO:0007669"/>
    <property type="project" value="TreeGrafter"/>
</dbReference>
<evidence type="ECO:0000256" key="1">
    <source>
        <dbReference type="ARBA" id="ARBA00004186"/>
    </source>
</evidence>
<reference evidence="9" key="1">
    <citation type="submission" date="2021-03" db="EMBL/GenBank/DDBJ databases">
        <authorList>
            <person name="Palmer J.M."/>
        </authorList>
    </citation>
    <scope>NUCLEOTIDE SEQUENCE</scope>
    <source>
        <strain evidence="9">ARV_011</strain>
    </source>
</reference>
<feature type="compositionally biased region" description="Low complexity" evidence="7">
    <location>
        <begin position="316"/>
        <end position="325"/>
    </location>
</feature>
<dbReference type="GO" id="GO:0060172">
    <property type="term" value="P:astral microtubule depolymerization"/>
    <property type="evidence" value="ECO:0007669"/>
    <property type="project" value="TreeGrafter"/>
</dbReference>
<keyword evidence="10" id="KW-1185">Reference proteome</keyword>
<feature type="compositionally biased region" description="Polar residues" evidence="7">
    <location>
        <begin position="638"/>
        <end position="662"/>
    </location>
</feature>
<dbReference type="GO" id="GO:1990023">
    <property type="term" value="C:mitotic spindle midzone"/>
    <property type="evidence" value="ECO:0007669"/>
    <property type="project" value="TreeGrafter"/>
</dbReference>
<dbReference type="SMART" id="SM01349">
    <property type="entry name" value="TOG"/>
    <property type="match status" value="1"/>
</dbReference>
<dbReference type="Gene3D" id="1.25.10.10">
    <property type="entry name" value="Leucine-rich Repeat Variant"/>
    <property type="match status" value="2"/>
</dbReference>
<accession>A0A9P7VC47</accession>
<dbReference type="GO" id="GO:0008017">
    <property type="term" value="F:microtubule binding"/>
    <property type="evidence" value="ECO:0007669"/>
    <property type="project" value="TreeGrafter"/>
</dbReference>
<evidence type="ECO:0000256" key="3">
    <source>
        <dbReference type="ARBA" id="ARBA00016012"/>
    </source>
</evidence>
<evidence type="ECO:0000256" key="4">
    <source>
        <dbReference type="ARBA" id="ARBA00022618"/>
    </source>
</evidence>
<dbReference type="InterPro" id="IPR011989">
    <property type="entry name" value="ARM-like"/>
</dbReference>
<dbReference type="RefSeq" id="XP_043050870.1">
    <property type="nucleotide sequence ID" value="XM_043194546.1"/>
</dbReference>
<dbReference type="GO" id="GO:0005815">
    <property type="term" value="C:microtubule organizing center"/>
    <property type="evidence" value="ECO:0007669"/>
    <property type="project" value="TreeGrafter"/>
</dbReference>
<dbReference type="GO" id="GO:0005881">
    <property type="term" value="C:cytoplasmic microtubule"/>
    <property type="evidence" value="ECO:0007669"/>
    <property type="project" value="TreeGrafter"/>
</dbReference>
<dbReference type="GeneID" id="66117225"/>
<dbReference type="OrthoDB" id="46159at2759"/>
<dbReference type="InterPro" id="IPR024395">
    <property type="entry name" value="CLASP_N_dom"/>
</dbReference>
<organism evidence="9 10">
    <name type="scientific">Scheffersomyces spartinae</name>
    <dbReference type="NCBI Taxonomy" id="45513"/>
    <lineage>
        <taxon>Eukaryota</taxon>
        <taxon>Fungi</taxon>
        <taxon>Dikarya</taxon>
        <taxon>Ascomycota</taxon>
        <taxon>Saccharomycotina</taxon>
        <taxon>Pichiomycetes</taxon>
        <taxon>Debaryomycetaceae</taxon>
        <taxon>Scheffersomyces</taxon>
    </lineage>
</organism>
<keyword evidence="6" id="KW-0131">Cell cycle</keyword>
<evidence type="ECO:0000256" key="5">
    <source>
        <dbReference type="ARBA" id="ARBA00022701"/>
    </source>
</evidence>
<dbReference type="GO" id="GO:0005876">
    <property type="term" value="C:spindle microtubule"/>
    <property type="evidence" value="ECO:0007669"/>
    <property type="project" value="TreeGrafter"/>
</dbReference>
<evidence type="ECO:0000256" key="2">
    <source>
        <dbReference type="ARBA" id="ARBA00009549"/>
    </source>
</evidence>
<dbReference type="Proteomes" id="UP000790833">
    <property type="component" value="Unassembled WGS sequence"/>
</dbReference>
<feature type="domain" description="TOG" evidence="8">
    <location>
        <begin position="358"/>
        <end position="603"/>
    </location>
</feature>
<feature type="region of interest" description="Disordered" evidence="7">
    <location>
        <begin position="297"/>
        <end position="329"/>
    </location>
</feature>
<dbReference type="InterPro" id="IPR034085">
    <property type="entry name" value="TOG"/>
</dbReference>
<feature type="compositionally biased region" description="Low complexity" evidence="7">
    <location>
        <begin position="699"/>
        <end position="708"/>
    </location>
</feature>
<feature type="region of interest" description="Disordered" evidence="7">
    <location>
        <begin position="628"/>
        <end position="708"/>
    </location>
</feature>
<sequence length="1461" mass="165552">MSQQVSAKDLLTVLCLRKLKHEKLAAITTFKTVVKRAFIDMKEVDGYFEALLEGSNDPDPEIKSNSFNTLCHLIRRVGMQDDNDLVLLEKSQIVLPVILLRLSLSKESNRRAACKILETYWLCTPRAVERALLKSLESISASNSTYSTSKGLALINGLSFLVVSLGSKFPLHQYFHGLINFLTKSLETYDLPISDLLQTYFQIDSSRSDIFIKLLETNMMPSYYKAKLISKCIPNYISEINKPRKSEFHQQSESHSINPANPRVMTQFSRLNSTGRVNSLKSQKDFQSLSYSKIDTLRKPRPDFTSGGHSRLHTVSSSMSNRSNSPDVSEVEHSISDDLKSFVPEQTYTVSMPSEPLDISLADDLYRIEGELASCFEGKETERNWQQREHAINKWRSLIRGNACSFVDDLIQIFGNEADGICKGILSLRTSLSNHSCYLVKELAIFLKDEFDSLYDAFIPTLLKQCATSKNITTTNANHTMCAIFMNCAFSHKFLTKVQAASFDKNVNPRTYSGLWLRIFLTRFHKHPGFLNPHGPNSLTGVDVTMKTITKLLKDPNPLVRTSGKECFWTFCKYFPNQADELLSTLDSNIVKAIGRSKDSTAPELPSINNHMNKGSQQSMREIIAAKRKETRSASPLYATTSTTKAVTRSLSIPSTTQQNRFETQKLVSAKLGPPRRISQASSSDTHQNPHQIAQTLHSEPVSSSNFPSSLEFNKPKVLEEHTKVNEILFEKEADPILKFLASSDEELINEGISLLKFAIKGNEDLSEELNNLLTVISVKNAKLLKPLFCDSNVILERCSQFFSSKDYLRICCLLLHPFESYHIEAISKAIEVSELFDGIKHLFIMLVSYIDMEDSDLVIQIISFKSVLAESLIELLTSLLERFPVTDEQFRGLSAILIKFQGFILDTDIYPSYSKLMVLLKTINQKILREELDQVSNTEKSKLEEILGNSTTIRDIPSLSEEITRVNVPTMIADLSPVKVTELTRILVPNSVKMYLKDSELEKPSNNSNVENMEIEHHTSIHSTESTHEIHAIANDRKTLIGEHLPFISEKEQDYNMDDIAQEISNSNYSMDKDQDEYIHIRSPENDNAENNCMSKSSNISLEQQHEEDDSDDELEDQPDLVEDFTKVHISPIKVNASESLLSPRKISPLDNFIERVDPLNKLASKNKPIPIFEDTESSSTLMKSKQHSFTDLRWYNLQMAKLTFNSFALDEIEKNDLSVERFKGLCEALTMKNISGKQILILLNYMQDASTLGDFNEYFRASGKSQLARSLFKFLESPRDLPLAKIQSGLIIIKLLLIHGHAIELERLWYVLLLVSTRTKSACCELTVALNEVFDEMLENNKYNELDLFSCLVGSIQNSEYGDFTTIFILESLSKVLDSNTFNKNVTESLIITIDQALRRYLSHRMVDIRRLAIVFYAKLIRLAIALKGNGDQSPLGIMNSILPQLTFTERKLVEYYSG</sequence>
<gene>
    <name evidence="9" type="primary">STU1</name>
    <name evidence="9" type="ORF">KQ657_003851</name>
</gene>
<dbReference type="Pfam" id="PF12348">
    <property type="entry name" value="CLASP_N"/>
    <property type="match status" value="1"/>
</dbReference>
<comment type="caution">
    <text evidence="9">The sequence shown here is derived from an EMBL/GenBank/DDBJ whole genome shotgun (WGS) entry which is preliminary data.</text>
</comment>